<keyword evidence="3 5" id="KW-0732">Signal</keyword>
<dbReference type="PANTHER" id="PTHR30290">
    <property type="entry name" value="PERIPLASMIC BINDING COMPONENT OF ABC TRANSPORTER"/>
    <property type="match status" value="1"/>
</dbReference>
<protein>
    <recommendedName>
        <fullName evidence="6">Solute-binding protein family 5 domain-containing protein</fullName>
    </recommendedName>
</protein>
<dbReference type="InterPro" id="IPR010916">
    <property type="entry name" value="TonB_box_CS"/>
</dbReference>
<dbReference type="AlphaFoldDB" id="A0A9D1STZ8"/>
<dbReference type="Pfam" id="PF00496">
    <property type="entry name" value="SBP_bac_5"/>
    <property type="match status" value="1"/>
</dbReference>
<comment type="similarity">
    <text evidence="1">Belongs to the bacterial solute-binding protein 5 family.</text>
</comment>
<gene>
    <name evidence="7" type="ORF">IAD24_06050</name>
</gene>
<dbReference type="Proteomes" id="UP000824128">
    <property type="component" value="Unassembled WGS sequence"/>
</dbReference>
<dbReference type="PANTHER" id="PTHR30290:SF9">
    <property type="entry name" value="OLIGOPEPTIDE-BINDING PROTEIN APPA"/>
    <property type="match status" value="1"/>
</dbReference>
<evidence type="ECO:0000313" key="7">
    <source>
        <dbReference type="EMBL" id="HIU94706.1"/>
    </source>
</evidence>
<dbReference type="Gene3D" id="3.40.190.10">
    <property type="entry name" value="Periplasmic binding protein-like II"/>
    <property type="match status" value="1"/>
</dbReference>
<dbReference type="PROSITE" id="PS51257">
    <property type="entry name" value="PROKAR_LIPOPROTEIN"/>
    <property type="match status" value="1"/>
</dbReference>
<feature type="region of interest" description="Disordered" evidence="4">
    <location>
        <begin position="27"/>
        <end position="49"/>
    </location>
</feature>
<dbReference type="GO" id="GO:0015833">
    <property type="term" value="P:peptide transport"/>
    <property type="evidence" value="ECO:0007669"/>
    <property type="project" value="TreeGrafter"/>
</dbReference>
<evidence type="ECO:0000256" key="3">
    <source>
        <dbReference type="ARBA" id="ARBA00022729"/>
    </source>
</evidence>
<dbReference type="Gene3D" id="3.90.76.10">
    <property type="entry name" value="Dipeptide-binding Protein, Domain 1"/>
    <property type="match status" value="1"/>
</dbReference>
<keyword evidence="2" id="KW-0813">Transport</keyword>
<organism evidence="7 8">
    <name type="scientific">Candidatus Aphodomorpha intestinavium</name>
    <dbReference type="NCBI Taxonomy" id="2840672"/>
    <lineage>
        <taxon>Bacteria</taxon>
        <taxon>Bacillati</taxon>
        <taxon>Bacillota</taxon>
        <taxon>Clostridia</taxon>
        <taxon>Eubacteriales</taxon>
        <taxon>Candidatus Aphodomorpha</taxon>
    </lineage>
</organism>
<dbReference type="InterPro" id="IPR039424">
    <property type="entry name" value="SBP_5"/>
</dbReference>
<reference evidence="7" key="2">
    <citation type="journal article" date="2021" name="PeerJ">
        <title>Extensive microbial diversity within the chicken gut microbiome revealed by metagenomics and culture.</title>
        <authorList>
            <person name="Gilroy R."/>
            <person name="Ravi A."/>
            <person name="Getino M."/>
            <person name="Pursley I."/>
            <person name="Horton D.L."/>
            <person name="Alikhan N.F."/>
            <person name="Baker D."/>
            <person name="Gharbi K."/>
            <person name="Hall N."/>
            <person name="Watson M."/>
            <person name="Adriaenssens E.M."/>
            <person name="Foster-Nyarko E."/>
            <person name="Jarju S."/>
            <person name="Secka A."/>
            <person name="Antonio M."/>
            <person name="Oren A."/>
            <person name="Chaudhuri R.R."/>
            <person name="La Ragione R."/>
            <person name="Hildebrand F."/>
            <person name="Pallen M.J."/>
        </authorList>
    </citation>
    <scope>NUCLEOTIDE SEQUENCE</scope>
    <source>
        <strain evidence="7">ChiGjej2B2-16831</strain>
    </source>
</reference>
<dbReference type="SUPFAM" id="SSF53850">
    <property type="entry name" value="Periplasmic binding protein-like II"/>
    <property type="match status" value="1"/>
</dbReference>
<evidence type="ECO:0000313" key="8">
    <source>
        <dbReference type="Proteomes" id="UP000824128"/>
    </source>
</evidence>
<feature type="chain" id="PRO_5039162274" description="Solute-binding protein family 5 domain-containing protein" evidence="5">
    <location>
        <begin position="21"/>
        <end position="864"/>
    </location>
</feature>
<accession>A0A9D1STZ8</accession>
<sequence>MQKKILALLLALVMAVAVFAGCQTPAEPSDATNAPAASGDPSGEATDAPEADTYTYQDSVSVMATNWNPHTYQTTDDAYPVDTADIRIGLYELIFNDELHPVEGKEPFTGYVVLPEMAASLPVDVTEQVKAEHPEFGIPEDMTSGYAYTIDLNPDACWEDGTPINADTYVYSMQKLLDPKLLNYRAVDYYGQNFSIAGAEEYANAGRTVDLDNYAMSGYTLEDLTLGEDGQYVSPEGSPMFVGVNFDLSWTAQSGGTLQELVEAYGDQYFNMERWEELVALADENGLAPLTEDSYAMLVSVISTDAWMEDESNAPCYFVERKTYPEVDFSTVGLYKSGDYQITLVLDKALAGFNLYYSLTSNWIVKEDLYESCLTSSTGADGVEVWSSTYNTSVETTSSYGPYKLVEFQTDKFMRYEKNENWYGWTDGKHEYVDPNDGQTYPMYQTTAIECEVVEEAATRKLMFLRGELMGYGLGSEDFDTYRSSEYCYATPAETIFFLILNGYLEAIQSREAAADFDKTQYDLETMTVLEFRKAVALTYDKDLFAATVSPARSGAYGIIGNAYVWDVDTGALYRDTDQAKQALCNAYSVDVSEYASLDEAAASITGYDPEQAKVFYGEAFTKALEAGYITDEDGDGISDQTVRIEYCISADSDFMTQTIDYLNEKMAEVTAGTPFEGKVQFVKSAPYGNDWSNKIRDGLSDTVLAGWQGSALNPFSLTDQYVNPSYMYDANWFDATTVDMTLELTVDGEARSITMNLREWSDALNGAAVTAEDGNTYNFGDGMADPQDRLTILAAIETQILGTYNYLPMLQDGSMALLSQQVYYVVEEYNPILGRGGIQYLRYNYDDAEWAAYVAENGGELTY</sequence>
<evidence type="ECO:0000256" key="5">
    <source>
        <dbReference type="SAM" id="SignalP"/>
    </source>
</evidence>
<feature type="domain" description="Solute-binding protein family 5" evidence="6">
    <location>
        <begin position="328"/>
        <end position="726"/>
    </location>
</feature>
<proteinExistence type="inferred from homology"/>
<feature type="signal peptide" evidence="5">
    <location>
        <begin position="1"/>
        <end position="20"/>
    </location>
</feature>
<dbReference type="Gene3D" id="3.10.105.10">
    <property type="entry name" value="Dipeptide-binding Protein, Domain 3"/>
    <property type="match status" value="1"/>
</dbReference>
<comment type="caution">
    <text evidence="7">The sequence shown here is derived from an EMBL/GenBank/DDBJ whole genome shotgun (WGS) entry which is preliminary data.</text>
</comment>
<dbReference type="InterPro" id="IPR000914">
    <property type="entry name" value="SBP_5_dom"/>
</dbReference>
<dbReference type="GO" id="GO:1904680">
    <property type="term" value="F:peptide transmembrane transporter activity"/>
    <property type="evidence" value="ECO:0007669"/>
    <property type="project" value="TreeGrafter"/>
</dbReference>
<name>A0A9D1STZ8_9FIRM</name>
<dbReference type="PROSITE" id="PS00430">
    <property type="entry name" value="TONB_DEPENDENT_REC_1"/>
    <property type="match status" value="1"/>
</dbReference>
<evidence type="ECO:0000256" key="2">
    <source>
        <dbReference type="ARBA" id="ARBA00022448"/>
    </source>
</evidence>
<evidence type="ECO:0000256" key="1">
    <source>
        <dbReference type="ARBA" id="ARBA00005695"/>
    </source>
</evidence>
<evidence type="ECO:0000259" key="6">
    <source>
        <dbReference type="Pfam" id="PF00496"/>
    </source>
</evidence>
<evidence type="ECO:0000256" key="4">
    <source>
        <dbReference type="SAM" id="MobiDB-lite"/>
    </source>
</evidence>
<dbReference type="EMBL" id="DVNZ01000192">
    <property type="protein sequence ID" value="HIU94706.1"/>
    <property type="molecule type" value="Genomic_DNA"/>
</dbReference>
<reference evidence="7" key="1">
    <citation type="submission" date="2020-10" db="EMBL/GenBank/DDBJ databases">
        <authorList>
            <person name="Gilroy R."/>
        </authorList>
    </citation>
    <scope>NUCLEOTIDE SEQUENCE</scope>
    <source>
        <strain evidence="7">ChiGjej2B2-16831</strain>
    </source>
</reference>